<feature type="domain" description="Signal transduction histidine kinase subgroup 3 dimerisation and phosphoacceptor" evidence="11">
    <location>
        <begin position="197"/>
        <end position="262"/>
    </location>
</feature>
<feature type="transmembrane region" description="Helical" evidence="10">
    <location>
        <begin position="70"/>
        <end position="103"/>
    </location>
</feature>
<evidence type="ECO:0000256" key="2">
    <source>
        <dbReference type="ARBA" id="ARBA00012438"/>
    </source>
</evidence>
<feature type="transmembrane region" description="Helical" evidence="10">
    <location>
        <begin position="12"/>
        <end position="33"/>
    </location>
</feature>
<evidence type="ECO:0000256" key="10">
    <source>
        <dbReference type="SAM" id="Phobius"/>
    </source>
</evidence>
<evidence type="ECO:0000256" key="5">
    <source>
        <dbReference type="ARBA" id="ARBA00022741"/>
    </source>
</evidence>
<evidence type="ECO:0000256" key="8">
    <source>
        <dbReference type="ARBA" id="ARBA00023012"/>
    </source>
</evidence>
<dbReference type="GO" id="GO:0016020">
    <property type="term" value="C:membrane"/>
    <property type="evidence" value="ECO:0007669"/>
    <property type="project" value="InterPro"/>
</dbReference>
<proteinExistence type="predicted"/>
<dbReference type="GO" id="GO:0000155">
    <property type="term" value="F:phosphorelay sensor kinase activity"/>
    <property type="evidence" value="ECO:0007669"/>
    <property type="project" value="InterPro"/>
</dbReference>
<feature type="transmembrane region" description="Helical" evidence="10">
    <location>
        <begin position="45"/>
        <end position="64"/>
    </location>
</feature>
<gene>
    <name evidence="12" type="ORF">CVA01_28330</name>
</gene>
<accession>A0A4Y4C6N1</accession>
<dbReference type="RefSeq" id="WP_218024593.1">
    <property type="nucleotide sequence ID" value="NZ_BJNT01000028.1"/>
</dbReference>
<dbReference type="EC" id="2.7.13.3" evidence="2"/>
<dbReference type="EMBL" id="BJNT01000028">
    <property type="protein sequence ID" value="GEC87519.1"/>
    <property type="molecule type" value="Genomic_DNA"/>
</dbReference>
<organism evidence="12 13">
    <name type="scientific">Corynebacterium variabile</name>
    <dbReference type="NCBI Taxonomy" id="1727"/>
    <lineage>
        <taxon>Bacteria</taxon>
        <taxon>Bacillati</taxon>
        <taxon>Actinomycetota</taxon>
        <taxon>Actinomycetes</taxon>
        <taxon>Mycobacteriales</taxon>
        <taxon>Corynebacteriaceae</taxon>
        <taxon>Corynebacterium</taxon>
    </lineage>
</organism>
<keyword evidence="7" id="KW-0067">ATP-binding</keyword>
<dbReference type="InterPro" id="IPR036890">
    <property type="entry name" value="HATPase_C_sf"/>
</dbReference>
<keyword evidence="5" id="KW-0547">Nucleotide-binding</keyword>
<evidence type="ECO:0000256" key="6">
    <source>
        <dbReference type="ARBA" id="ARBA00022777"/>
    </source>
</evidence>
<reference evidence="12 13" key="1">
    <citation type="submission" date="2019-06" db="EMBL/GenBank/DDBJ databases">
        <title>Whole genome shotgun sequence of Corynebacterium variabile NBRC 15286.</title>
        <authorList>
            <person name="Hosoyama A."/>
            <person name="Uohara A."/>
            <person name="Ohji S."/>
            <person name="Ichikawa N."/>
        </authorList>
    </citation>
    <scope>NUCLEOTIDE SEQUENCE [LARGE SCALE GENOMIC DNA]</scope>
    <source>
        <strain evidence="12 13">NBRC 15286</strain>
    </source>
</reference>
<dbReference type="InterPro" id="IPR050482">
    <property type="entry name" value="Sensor_HK_TwoCompSys"/>
</dbReference>
<dbReference type="Pfam" id="PF07730">
    <property type="entry name" value="HisKA_3"/>
    <property type="match status" value="1"/>
</dbReference>
<dbReference type="Proteomes" id="UP000319986">
    <property type="component" value="Unassembled WGS sequence"/>
</dbReference>
<keyword evidence="6 12" id="KW-0418">Kinase</keyword>
<sequence length="412" mass="43263">MSPIERSSVDLLVAVGTAVVGLGVLAVFGVIVGTEPSEYTTPTTMFWYMTAVVLVLQAATQLLPRTYGQVLLVAAALPVVVAVVAPGALFSVTALPILVCAFLTGLHVPFRQLRWVVPGAALLVAAGHLINALSSDQVDVAGAVFEAVLQAVLVIGLPLLPATAIAAQKTARRAQQQTLEALARERDAQIGKTLALERTAMARELHDIAAHHVSGISLMASVVERQIRSDPDAARTGVAAVRQQSKAVLDDLRRLVGLLRDADGSDDAIKTLATVPALVEAMSATGADIRLDIRRTVPDSMGEGIGPLAQLAAYRMVQESLTNASRYARSAACTVVIDDTDPSQLLVIVRNTRPAPGTTVAESGSGFGILGMQERAALIGGTFDAGPTGDDGWETRMSIPRESFPDEQEESL</sequence>
<comment type="caution">
    <text evidence="12">The sequence shown here is derived from an EMBL/GenBank/DDBJ whole genome shotgun (WGS) entry which is preliminary data.</text>
</comment>
<dbReference type="GO" id="GO:0005524">
    <property type="term" value="F:ATP binding"/>
    <property type="evidence" value="ECO:0007669"/>
    <property type="project" value="UniProtKB-KW"/>
</dbReference>
<dbReference type="Gene3D" id="1.20.5.1930">
    <property type="match status" value="1"/>
</dbReference>
<feature type="region of interest" description="Disordered" evidence="9">
    <location>
        <begin position="384"/>
        <end position="412"/>
    </location>
</feature>
<keyword evidence="4" id="KW-0808">Transferase</keyword>
<dbReference type="Gene3D" id="3.30.565.10">
    <property type="entry name" value="Histidine kinase-like ATPase, C-terminal domain"/>
    <property type="match status" value="1"/>
</dbReference>
<evidence type="ECO:0000256" key="9">
    <source>
        <dbReference type="SAM" id="MobiDB-lite"/>
    </source>
</evidence>
<evidence type="ECO:0000256" key="3">
    <source>
        <dbReference type="ARBA" id="ARBA00022553"/>
    </source>
</evidence>
<dbReference type="PANTHER" id="PTHR24421:SF10">
    <property type="entry name" value="NITRATE_NITRITE SENSOR PROTEIN NARQ"/>
    <property type="match status" value="1"/>
</dbReference>
<protein>
    <recommendedName>
        <fullName evidence="2">histidine kinase</fullName>
        <ecNumber evidence="2">2.7.13.3</ecNumber>
    </recommendedName>
</protein>
<name>A0A4Y4C6N1_9CORY</name>
<dbReference type="GeneID" id="82888904"/>
<dbReference type="AlphaFoldDB" id="A0A4Y4C6N1"/>
<keyword evidence="8" id="KW-0902">Two-component regulatory system</keyword>
<keyword evidence="3" id="KW-0597">Phosphoprotein</keyword>
<comment type="catalytic activity">
    <reaction evidence="1">
        <text>ATP + protein L-histidine = ADP + protein N-phospho-L-histidine.</text>
        <dbReference type="EC" id="2.7.13.3"/>
    </reaction>
</comment>
<feature type="transmembrane region" description="Helical" evidence="10">
    <location>
        <begin position="115"/>
        <end position="135"/>
    </location>
</feature>
<dbReference type="InterPro" id="IPR011712">
    <property type="entry name" value="Sig_transdc_His_kin_sub3_dim/P"/>
</dbReference>
<keyword evidence="10" id="KW-1133">Transmembrane helix</keyword>
<evidence type="ECO:0000256" key="7">
    <source>
        <dbReference type="ARBA" id="ARBA00022840"/>
    </source>
</evidence>
<keyword evidence="10" id="KW-0472">Membrane</keyword>
<feature type="transmembrane region" description="Helical" evidence="10">
    <location>
        <begin position="147"/>
        <end position="167"/>
    </location>
</feature>
<evidence type="ECO:0000313" key="12">
    <source>
        <dbReference type="EMBL" id="GEC87519.1"/>
    </source>
</evidence>
<dbReference type="CDD" id="cd16917">
    <property type="entry name" value="HATPase_UhpB-NarQ-NarX-like"/>
    <property type="match status" value="1"/>
</dbReference>
<evidence type="ECO:0000259" key="11">
    <source>
        <dbReference type="Pfam" id="PF07730"/>
    </source>
</evidence>
<dbReference type="GO" id="GO:0046983">
    <property type="term" value="F:protein dimerization activity"/>
    <property type="evidence" value="ECO:0007669"/>
    <property type="project" value="InterPro"/>
</dbReference>
<evidence type="ECO:0000256" key="4">
    <source>
        <dbReference type="ARBA" id="ARBA00022679"/>
    </source>
</evidence>
<evidence type="ECO:0000313" key="13">
    <source>
        <dbReference type="Proteomes" id="UP000319986"/>
    </source>
</evidence>
<dbReference type="PANTHER" id="PTHR24421">
    <property type="entry name" value="NITRATE/NITRITE SENSOR PROTEIN NARX-RELATED"/>
    <property type="match status" value="1"/>
</dbReference>
<keyword evidence="10" id="KW-0812">Transmembrane</keyword>
<evidence type="ECO:0000256" key="1">
    <source>
        <dbReference type="ARBA" id="ARBA00000085"/>
    </source>
</evidence>
<dbReference type="SUPFAM" id="SSF55874">
    <property type="entry name" value="ATPase domain of HSP90 chaperone/DNA topoisomerase II/histidine kinase"/>
    <property type="match status" value="1"/>
</dbReference>